<comment type="caution">
    <text evidence="1">The sequence shown here is derived from an EMBL/GenBank/DDBJ whole genome shotgun (WGS) entry which is preliminary data.</text>
</comment>
<proteinExistence type="predicted"/>
<accession>A0A7X5Y7C3</accession>
<gene>
    <name evidence="1" type="ORF">GGQ97_002315</name>
</gene>
<dbReference type="Proteomes" id="UP000558192">
    <property type="component" value="Unassembled WGS sequence"/>
</dbReference>
<sequence>MQKSAAVRAAQLETLESTIGTAAVLKLRSGAAPATADAADTGTVVATMTLPSDWLGAASSTSGATSTKSKLGTWSDAAADAANAGGAMHWRIYASNGTTPHLQGTVSATGGGGEIQLNNLNIALGQTVEITSFDLTSAA</sequence>
<evidence type="ECO:0000313" key="1">
    <source>
        <dbReference type="EMBL" id="NJC06522.1"/>
    </source>
</evidence>
<protein>
    <submittedName>
        <fullName evidence="1">Uncharacterized protein</fullName>
    </submittedName>
</protein>
<keyword evidence="2" id="KW-1185">Reference proteome</keyword>
<organism evidence="1 2">
    <name type="scientific">Sphingomonas kaistensis</name>
    <dbReference type="NCBI Taxonomy" id="298708"/>
    <lineage>
        <taxon>Bacteria</taxon>
        <taxon>Pseudomonadati</taxon>
        <taxon>Pseudomonadota</taxon>
        <taxon>Alphaproteobacteria</taxon>
        <taxon>Sphingomonadales</taxon>
        <taxon>Sphingomonadaceae</taxon>
        <taxon>Sphingomonas</taxon>
    </lineage>
</organism>
<evidence type="ECO:0000313" key="2">
    <source>
        <dbReference type="Proteomes" id="UP000558192"/>
    </source>
</evidence>
<reference evidence="1 2" key="1">
    <citation type="submission" date="2020-03" db="EMBL/GenBank/DDBJ databases">
        <title>Genomic Encyclopedia of Type Strains, Phase IV (KMG-IV): sequencing the most valuable type-strain genomes for metagenomic binning, comparative biology and taxonomic classification.</title>
        <authorList>
            <person name="Goeker M."/>
        </authorList>
    </citation>
    <scope>NUCLEOTIDE SEQUENCE [LARGE SCALE GENOMIC DNA]</scope>
    <source>
        <strain evidence="1 2">DSM 16846</strain>
    </source>
</reference>
<dbReference type="AlphaFoldDB" id="A0A7X5Y7C3"/>
<name>A0A7X5Y7C3_9SPHN</name>
<dbReference type="EMBL" id="JAATJC010000001">
    <property type="protein sequence ID" value="NJC06522.1"/>
    <property type="molecule type" value="Genomic_DNA"/>
</dbReference>
<dbReference type="RefSeq" id="WP_168069792.1">
    <property type="nucleotide sequence ID" value="NZ_JAATJC010000001.1"/>
</dbReference>